<proteinExistence type="predicted"/>
<reference evidence="1 2" key="2">
    <citation type="submission" date="2018-11" db="EMBL/GenBank/DDBJ databases">
        <authorList>
            <consortium name="Pathogen Informatics"/>
        </authorList>
    </citation>
    <scope>NUCLEOTIDE SEQUENCE [LARGE SCALE GENOMIC DNA]</scope>
</reference>
<evidence type="ECO:0000313" key="2">
    <source>
        <dbReference type="Proteomes" id="UP000267606"/>
    </source>
</evidence>
<organism evidence="3">
    <name type="scientific">Onchocerca flexuosa</name>
    <dbReference type="NCBI Taxonomy" id="387005"/>
    <lineage>
        <taxon>Eukaryota</taxon>
        <taxon>Metazoa</taxon>
        <taxon>Ecdysozoa</taxon>
        <taxon>Nematoda</taxon>
        <taxon>Chromadorea</taxon>
        <taxon>Rhabditida</taxon>
        <taxon>Spirurina</taxon>
        <taxon>Spiruromorpha</taxon>
        <taxon>Filarioidea</taxon>
        <taxon>Onchocercidae</taxon>
        <taxon>Onchocerca</taxon>
    </lineage>
</organism>
<name>A0A183H5J3_9BILA</name>
<evidence type="ECO:0000313" key="3">
    <source>
        <dbReference type="WBParaSite" id="OFLC_0000275201-mRNA-1"/>
    </source>
</evidence>
<keyword evidence="2" id="KW-1185">Reference proteome</keyword>
<protein>
    <submittedName>
        <fullName evidence="3">Mediator of RNA polymerase II transcription subunit 23</fullName>
    </submittedName>
</protein>
<dbReference type="WBParaSite" id="OFLC_0000275201-mRNA-1">
    <property type="protein sequence ID" value="OFLC_0000275201-mRNA-1"/>
    <property type="gene ID" value="OFLC_0000275201"/>
</dbReference>
<dbReference type="AlphaFoldDB" id="A0A183H5J3"/>
<dbReference type="EMBL" id="UZAJ01001658">
    <property type="protein sequence ID" value="VDO34098.1"/>
    <property type="molecule type" value="Genomic_DNA"/>
</dbReference>
<dbReference type="Proteomes" id="UP000267606">
    <property type="component" value="Unassembled WGS sequence"/>
</dbReference>
<gene>
    <name evidence="1" type="ORF">OFLC_LOCUS2753</name>
</gene>
<accession>A0A183H5J3</accession>
<evidence type="ECO:0000313" key="1">
    <source>
        <dbReference type="EMBL" id="VDO34098.1"/>
    </source>
</evidence>
<reference evidence="3" key="1">
    <citation type="submission" date="2016-06" db="UniProtKB">
        <authorList>
            <consortium name="WormBaseParasite"/>
        </authorList>
    </citation>
    <scope>IDENTIFICATION</scope>
</reference>
<sequence length="351" mass="39981">MLLFMGNTSNIWTSSSFNCYRDLCAASSGDHGYCGTEDVNALLILLLEHSLDKGYLDANDKEQLVNSMLYFPRGNESEIITSDPFCLKIVAVCVLGRQNAAQVVHYILRSIDTESRNGIPEHSTFWLLECVSELLDSEDLKKSASYAVGILYDALKSDIKRQRVRYVLEAVHLLLIGGQSHDLSKAPKWEDALLTRSVLNFNHWDELHDLYINWLYDMQWDEEHLPAHVILPPTVSFLSKIMNGTAILPAERCHFVRIRPLLLDSTYAAYLNKFNGEIATVNITHVLKIETFIAVGLPIVDDCSLIDLVNLPLIYYDSLLLFYNQLRKYRCSTQELMRIAEFVSGMYKNAM</sequence>